<sequence length="469" mass="53044">MQWEKRKKMINLLYALCALWNVFYLCAPLFTCLHIEDTVKVELPKIGSGDFLKICCADFCSFQKYDVTTKTYLFIKENIILHNCKNGINLYHSSDYFFHLAHFVKNDRMVEIVDSFEHQKVKFTVWEPLFELLSIGGGQKYVHMPLGFYEAKKCRRSHTKGNAIGGNTPWDNYGSADFELNRGGNEPFCEGALEGKRVGDAKAAKAAKAAKLAMTNANWNKAPPGNKFVCTEHLPKGGNTKRYHYGDENNSCQVDPLMQLFNELMAEREKEKNSFFHHSNGFTQGSEAHADNVLISYIAKKFGQRHTSKLCAPGGGISEATLYLSHRLTPLIKNLLLSNPILIFLFEDPAICGLCAKRTTIVGEPTRGGKKKNKKWSPPNYKSMLKSASILLLLAILMATIWILLKRKKCKMKDEKIPRGAEKRLAEIHVAYKNKIQTNFGSKIKDITDEDLINLIAHNKAELIIVCQP</sequence>
<evidence type="ECO:0000313" key="2">
    <source>
        <dbReference type="EMBL" id="KMZ80820.1"/>
    </source>
</evidence>
<protein>
    <submittedName>
        <fullName evidence="2">Uncharacterized protein</fullName>
    </submittedName>
</protein>
<dbReference type="EMBL" id="KQ234266">
    <property type="protein sequence ID" value="KMZ80820.1"/>
    <property type="molecule type" value="Genomic_DNA"/>
</dbReference>
<keyword evidence="1" id="KW-0472">Membrane</keyword>
<organism evidence="2 3">
    <name type="scientific">Plasmodium vivax India VII</name>
    <dbReference type="NCBI Taxonomy" id="1077284"/>
    <lineage>
        <taxon>Eukaryota</taxon>
        <taxon>Sar</taxon>
        <taxon>Alveolata</taxon>
        <taxon>Apicomplexa</taxon>
        <taxon>Aconoidasida</taxon>
        <taxon>Haemosporida</taxon>
        <taxon>Plasmodiidae</taxon>
        <taxon>Plasmodium</taxon>
        <taxon>Plasmodium (Plasmodium)</taxon>
    </lineage>
</organism>
<gene>
    <name evidence="2" type="ORF">PVIIG_02038</name>
</gene>
<accession>A0A0J9SD14</accession>
<dbReference type="Proteomes" id="UP000053562">
    <property type="component" value="Unassembled WGS sequence"/>
</dbReference>
<name>A0A0J9SD14_PLAVI</name>
<reference evidence="2 3" key="1">
    <citation type="submission" date="2011-08" db="EMBL/GenBank/DDBJ databases">
        <title>The Genome Sequence of Plasmodium vivax India VII.</title>
        <authorList>
            <consortium name="The Broad Institute Genome Sequencing Platform"/>
            <consortium name="The Broad Institute Genome Sequencing Center for Infectious Disease"/>
            <person name="Neafsey D."/>
            <person name="Carlton J."/>
            <person name="Barnwell J."/>
            <person name="Collins W."/>
            <person name="Escalante A."/>
            <person name="Mullikin J."/>
            <person name="Saul A."/>
            <person name="Guigo R."/>
            <person name="Camara F."/>
            <person name="Young S.K."/>
            <person name="Zeng Q."/>
            <person name="Gargeya S."/>
            <person name="Fitzgerald M."/>
            <person name="Haas B."/>
            <person name="Abouelleil A."/>
            <person name="Alvarado L."/>
            <person name="Arachchi H.M."/>
            <person name="Berlin A."/>
            <person name="Brown A."/>
            <person name="Chapman S.B."/>
            <person name="Chen Z."/>
            <person name="Dunbar C."/>
            <person name="Freedman E."/>
            <person name="Gearin G."/>
            <person name="Gellesch M."/>
            <person name="Goldberg J."/>
            <person name="Griggs A."/>
            <person name="Gujja S."/>
            <person name="Heiman D."/>
            <person name="Howarth C."/>
            <person name="Larson L."/>
            <person name="Lui A."/>
            <person name="MacDonald P.J.P."/>
            <person name="Montmayeur A."/>
            <person name="Murphy C."/>
            <person name="Neiman D."/>
            <person name="Pearson M."/>
            <person name="Priest M."/>
            <person name="Roberts A."/>
            <person name="Saif S."/>
            <person name="Shea T."/>
            <person name="Shenoy N."/>
            <person name="Sisk P."/>
            <person name="Stolte C."/>
            <person name="Sykes S."/>
            <person name="Wortman J."/>
            <person name="Nusbaum C."/>
            <person name="Birren B."/>
        </authorList>
    </citation>
    <scope>NUCLEOTIDE SEQUENCE [LARGE SCALE GENOMIC DNA]</scope>
    <source>
        <strain evidence="2 3">India VII</strain>
    </source>
</reference>
<dbReference type="PROSITE" id="PS50818">
    <property type="entry name" value="INTEIN_C_TER"/>
    <property type="match status" value="1"/>
</dbReference>
<feature type="transmembrane region" description="Helical" evidence="1">
    <location>
        <begin position="384"/>
        <end position="405"/>
    </location>
</feature>
<proteinExistence type="predicted"/>
<dbReference type="InterPro" id="IPR030934">
    <property type="entry name" value="Intein_C"/>
</dbReference>
<dbReference type="OrthoDB" id="381124at2759"/>
<evidence type="ECO:0000256" key="1">
    <source>
        <dbReference type="SAM" id="Phobius"/>
    </source>
</evidence>
<evidence type="ECO:0000313" key="3">
    <source>
        <dbReference type="Proteomes" id="UP000053562"/>
    </source>
</evidence>
<feature type="transmembrane region" description="Helical" evidence="1">
    <location>
        <begin position="12"/>
        <end position="30"/>
    </location>
</feature>
<keyword evidence="1" id="KW-1133">Transmembrane helix</keyword>
<keyword evidence="1" id="KW-0812">Transmembrane</keyword>
<dbReference type="AlphaFoldDB" id="A0A0J9SD14"/>